<gene>
    <name evidence="2" type="ORF">BN4615_P5914</name>
</gene>
<feature type="compositionally biased region" description="Gly residues" evidence="1">
    <location>
        <begin position="1"/>
        <end position="18"/>
    </location>
</feature>
<reference evidence="2" key="1">
    <citation type="submission" date="2016-04" db="EMBL/GenBank/DDBJ databases">
        <authorList>
            <person name="Evans L.H."/>
            <person name="Alamgir A."/>
            <person name="Owens N."/>
            <person name="Weber N.D."/>
            <person name="Virtaneva K."/>
            <person name="Barbian K."/>
            <person name="Babar A."/>
            <person name="Rosenke K."/>
        </authorList>
    </citation>
    <scope>NUCLEOTIDE SEQUENCE</scope>
    <source>
        <strain evidence="2">Nono1</strain>
    </source>
</reference>
<accession>A0A1M4ECK5</accession>
<sequence length="56" mass="5657">MPGGVRRGGGEAVRGGPPGSAHRRGGPLSRSGHGVRLFDHKCAPAPGVLFRPSAES</sequence>
<proteinExistence type="predicted"/>
<feature type="region of interest" description="Disordered" evidence="1">
    <location>
        <begin position="1"/>
        <end position="37"/>
    </location>
</feature>
<name>A0A1M4ECK5_9ACTN</name>
<protein>
    <submittedName>
        <fullName evidence="2">Uncharacterized protein</fullName>
    </submittedName>
</protein>
<organism evidence="2">
    <name type="scientific">Nonomuraea gerenzanensis</name>
    <dbReference type="NCBI Taxonomy" id="93944"/>
    <lineage>
        <taxon>Bacteria</taxon>
        <taxon>Bacillati</taxon>
        <taxon>Actinomycetota</taxon>
        <taxon>Actinomycetes</taxon>
        <taxon>Streptosporangiales</taxon>
        <taxon>Streptosporangiaceae</taxon>
        <taxon>Nonomuraea</taxon>
    </lineage>
</organism>
<evidence type="ECO:0000256" key="1">
    <source>
        <dbReference type="SAM" id="MobiDB-lite"/>
    </source>
</evidence>
<dbReference type="AlphaFoldDB" id="A0A1M4ECK5"/>
<dbReference type="EMBL" id="LT559118">
    <property type="protein sequence ID" value="SBO96398.1"/>
    <property type="molecule type" value="Genomic_DNA"/>
</dbReference>
<evidence type="ECO:0000313" key="2">
    <source>
        <dbReference type="EMBL" id="SBO96398.1"/>
    </source>
</evidence>